<name>K6XEE3_9MICO</name>
<dbReference type="CDD" id="cd09110">
    <property type="entry name" value="PLDc_CLS_1"/>
    <property type="match status" value="1"/>
</dbReference>
<dbReference type="PANTHER" id="PTHR21248">
    <property type="entry name" value="CARDIOLIPIN SYNTHASE"/>
    <property type="match status" value="1"/>
</dbReference>
<dbReference type="STRING" id="1184609.KILIM_059_00130"/>
<proteinExistence type="predicted"/>
<dbReference type="GO" id="GO:0030572">
    <property type="term" value="F:phosphatidyltransferase activity"/>
    <property type="evidence" value="ECO:0007669"/>
    <property type="project" value="UniProtKB-ARBA"/>
</dbReference>
<evidence type="ECO:0000313" key="3">
    <source>
        <dbReference type="EMBL" id="GAB97194.1"/>
    </source>
</evidence>
<comment type="caution">
    <text evidence="3">The sequence shown here is derived from an EMBL/GenBank/DDBJ whole genome shotgun (WGS) entry which is preliminary data.</text>
</comment>
<feature type="signal peptide" evidence="1">
    <location>
        <begin position="1"/>
        <end position="33"/>
    </location>
</feature>
<dbReference type="Pfam" id="PF13091">
    <property type="entry name" value="PLDc_2"/>
    <property type="match status" value="2"/>
</dbReference>
<dbReference type="Gene3D" id="3.30.870.10">
    <property type="entry name" value="Endonuclease Chain A"/>
    <property type="match status" value="2"/>
</dbReference>
<dbReference type="SUPFAM" id="SSF56024">
    <property type="entry name" value="Phospholipase D/nuclease"/>
    <property type="match status" value="2"/>
</dbReference>
<dbReference type="GO" id="GO:0032049">
    <property type="term" value="P:cardiolipin biosynthetic process"/>
    <property type="evidence" value="ECO:0007669"/>
    <property type="project" value="UniProtKB-ARBA"/>
</dbReference>
<dbReference type="RefSeq" id="WP_006593726.1">
    <property type="nucleotide sequence ID" value="NZ_BAHD01000059.1"/>
</dbReference>
<evidence type="ECO:0000259" key="2">
    <source>
        <dbReference type="PROSITE" id="PS50035"/>
    </source>
</evidence>
<evidence type="ECO:0000256" key="1">
    <source>
        <dbReference type="SAM" id="SignalP"/>
    </source>
</evidence>
<evidence type="ECO:0000313" key="4">
    <source>
        <dbReference type="Proteomes" id="UP000008366"/>
    </source>
</evidence>
<dbReference type="CDD" id="cd09112">
    <property type="entry name" value="PLDc_CLS_2"/>
    <property type="match status" value="1"/>
</dbReference>
<dbReference type="InterPro" id="IPR025202">
    <property type="entry name" value="PLD-like_dom"/>
</dbReference>
<protein>
    <submittedName>
        <fullName evidence="3">Putative cardiolipin synthase</fullName>
    </submittedName>
</protein>
<organism evidence="3 4">
    <name type="scientific">Kineosphaera limosa NBRC 100340</name>
    <dbReference type="NCBI Taxonomy" id="1184609"/>
    <lineage>
        <taxon>Bacteria</taxon>
        <taxon>Bacillati</taxon>
        <taxon>Actinomycetota</taxon>
        <taxon>Actinomycetes</taxon>
        <taxon>Micrococcales</taxon>
        <taxon>Dermatophilaceae</taxon>
        <taxon>Kineosphaera</taxon>
    </lineage>
</organism>
<gene>
    <name evidence="3" type="ORF">KILIM_059_00130</name>
</gene>
<dbReference type="OrthoDB" id="9762009at2"/>
<dbReference type="SMART" id="SM00155">
    <property type="entry name" value="PLDc"/>
    <property type="match status" value="2"/>
</dbReference>
<keyword evidence="1" id="KW-0732">Signal</keyword>
<accession>K6XEE3</accession>
<dbReference type="eggNOG" id="COG1502">
    <property type="taxonomic scope" value="Bacteria"/>
</dbReference>
<dbReference type="PANTHER" id="PTHR21248:SF22">
    <property type="entry name" value="PHOSPHOLIPASE D"/>
    <property type="match status" value="1"/>
</dbReference>
<feature type="chain" id="PRO_5003896606" evidence="1">
    <location>
        <begin position="34"/>
        <end position="420"/>
    </location>
</feature>
<dbReference type="EMBL" id="BAHD01000059">
    <property type="protein sequence ID" value="GAB97194.1"/>
    <property type="molecule type" value="Genomic_DNA"/>
</dbReference>
<dbReference type="InterPro" id="IPR001736">
    <property type="entry name" value="PLipase_D/transphosphatidylase"/>
</dbReference>
<sequence length="420" mass="47610">MRRRLFGRRTRAQIVRAVGYTLLAGAAAQVAAAAAVISVDEVRKRRATPAAGFPSAPPRSVDVVGNRITTYTNGEDLYEDMLTAIEGAKSSIFFEFFIWKDDEIGTRFKDALIAAAERGVHVFVIYDGFANLVVDPRFYRFPDSMHVLRFPVVRWGMLRLDLRHFGRDHRKIVVVDGDVGFVGGYNIGDLYATSWRDTHLRVQGPAVWELTDAFVDFWNEYRHASRHPELPERGAKEWNPDVRAARNAPSRMLFPVRGLYIDAIERAATHIYITQAYFIPDNEILTGLLKAARRGVDVRVIVPEYSNHIIADWVSRGYYSELLAGGVTIWLYRDAMVHAKTATVDGMWSTVGTANIDRLSMIGNYEVNLALYSDDMAAKMQDIFEMDLGNCRQLTLEEWEQRGRLPRIAEALLNPLHPLM</sequence>
<dbReference type="PROSITE" id="PS50035">
    <property type="entry name" value="PLD"/>
    <property type="match status" value="2"/>
</dbReference>
<feature type="domain" description="PLD phosphodiesterase" evidence="2">
    <location>
        <begin position="333"/>
        <end position="360"/>
    </location>
</feature>
<dbReference type="AlphaFoldDB" id="K6XEE3"/>
<reference evidence="3 4" key="1">
    <citation type="submission" date="2012-08" db="EMBL/GenBank/DDBJ databases">
        <title>Whole genome shotgun sequence of Kineosphaera limosa NBRC 100340.</title>
        <authorList>
            <person name="Yoshida I."/>
            <person name="Isaki S."/>
            <person name="Hosoyama A."/>
            <person name="Tsuchikane K."/>
            <person name="Katsumata H."/>
            <person name="Ando Y."/>
            <person name="Ohji S."/>
            <person name="Hamada M."/>
            <person name="Tamura T."/>
            <person name="Yamazoe A."/>
            <person name="Yamazaki S."/>
            <person name="Fujita N."/>
        </authorList>
    </citation>
    <scope>NUCLEOTIDE SEQUENCE [LARGE SCALE GENOMIC DNA]</scope>
    <source>
        <strain evidence="3 4">NBRC 100340</strain>
    </source>
</reference>
<feature type="domain" description="PLD phosphodiesterase" evidence="2">
    <location>
        <begin position="164"/>
        <end position="191"/>
    </location>
</feature>
<dbReference type="Proteomes" id="UP000008366">
    <property type="component" value="Unassembled WGS sequence"/>
</dbReference>
<keyword evidence="4" id="KW-1185">Reference proteome</keyword>